<protein>
    <submittedName>
        <fullName evidence="2">NADH dehydrogenase subunit 6</fullName>
    </submittedName>
</protein>
<evidence type="ECO:0000256" key="1">
    <source>
        <dbReference type="SAM" id="Phobius"/>
    </source>
</evidence>
<gene>
    <name evidence="2" type="primary">nad6</name>
</gene>
<proteinExistence type="predicted"/>
<keyword evidence="1" id="KW-1133">Transmembrane helix</keyword>
<reference evidence="2" key="1">
    <citation type="submission" date="2017-07" db="EMBL/GenBank/DDBJ databases">
        <authorList>
            <person name="Sun Z.S."/>
            <person name="Albrecht U."/>
            <person name="Echele G."/>
            <person name="Lee C.C."/>
        </authorList>
    </citation>
    <scope>NUCLEOTIDE SEQUENCE</scope>
</reference>
<organism evidence="2">
    <name type="scientific">Mycopsylla gardenensis</name>
    <dbReference type="NCBI Taxonomy" id="2008466"/>
    <lineage>
        <taxon>Eukaryota</taxon>
        <taxon>Metazoa</taxon>
        <taxon>Ecdysozoa</taxon>
        <taxon>Arthropoda</taxon>
        <taxon>Hexapoda</taxon>
        <taxon>Insecta</taxon>
        <taxon>Pterygota</taxon>
        <taxon>Neoptera</taxon>
        <taxon>Paraneoptera</taxon>
        <taxon>Hemiptera</taxon>
        <taxon>Sternorrhyncha</taxon>
        <taxon>Psylloidea</taxon>
        <taxon>Carsidaridae</taxon>
        <taxon>Homotominae</taxon>
        <taxon>Mycopsylla</taxon>
    </lineage>
</organism>
<keyword evidence="2" id="KW-0496">Mitochondrion</keyword>
<dbReference type="AlphaFoldDB" id="A0A343SSK3"/>
<keyword evidence="1" id="KW-0472">Membrane</keyword>
<sequence length="157" mass="18619">MLLMMNLIISAFMIYASYPLLMGMMLLVFTISLSLSMRMMSNSSWISSTMFLIMIGGLMIIFLYITSICGNQKFKKIKIKMPFFYMFFFLPLFFLSKNNLMKLEEITLLNTYMKEFFKIFMPMNIYSTLFILIYLILTLIIMINLMNFNSGPLRKKY</sequence>
<geneLocation type="mitochondrion" evidence="2"/>
<feature type="transmembrane region" description="Helical" evidence="1">
    <location>
        <begin position="45"/>
        <end position="65"/>
    </location>
</feature>
<name>A0A343SSK3_9HEMI</name>
<feature type="transmembrane region" description="Helical" evidence="1">
    <location>
        <begin position="77"/>
        <end position="95"/>
    </location>
</feature>
<evidence type="ECO:0000313" key="2">
    <source>
        <dbReference type="EMBL" id="AUT13421.1"/>
    </source>
</evidence>
<feature type="transmembrane region" description="Helical" evidence="1">
    <location>
        <begin position="12"/>
        <end position="33"/>
    </location>
</feature>
<feature type="transmembrane region" description="Helical" evidence="1">
    <location>
        <begin position="125"/>
        <end position="146"/>
    </location>
</feature>
<dbReference type="EMBL" id="MF443235">
    <property type="protein sequence ID" value="AUT13421.1"/>
    <property type="molecule type" value="Genomic_DNA"/>
</dbReference>
<accession>A0A343SSK3</accession>
<keyword evidence="1" id="KW-0812">Transmembrane</keyword>